<dbReference type="InterPro" id="IPR011990">
    <property type="entry name" value="TPR-like_helical_dom_sf"/>
</dbReference>
<dbReference type="InterPro" id="IPR027417">
    <property type="entry name" value="P-loop_NTPase"/>
</dbReference>
<evidence type="ECO:0008006" key="11">
    <source>
        <dbReference type="Google" id="ProtNLM"/>
    </source>
</evidence>
<keyword evidence="2" id="KW-0805">Transcription regulation</keyword>
<evidence type="ECO:0000259" key="8">
    <source>
        <dbReference type="SMART" id="SM01043"/>
    </source>
</evidence>
<evidence type="ECO:0000256" key="4">
    <source>
        <dbReference type="ARBA" id="ARBA00023163"/>
    </source>
</evidence>
<dbReference type="InterPro" id="IPR005158">
    <property type="entry name" value="BTAD"/>
</dbReference>
<evidence type="ECO:0000256" key="5">
    <source>
        <dbReference type="SAM" id="MobiDB-lite"/>
    </source>
</evidence>
<dbReference type="InterPro" id="IPR041664">
    <property type="entry name" value="AAA_16"/>
</dbReference>
<evidence type="ECO:0000256" key="1">
    <source>
        <dbReference type="ARBA" id="ARBA00005820"/>
    </source>
</evidence>
<name>A0A511CYZ8_9PSEU</name>
<accession>A0A511CYZ8</accession>
<proteinExistence type="inferred from homology"/>
<dbReference type="InterPro" id="IPR003593">
    <property type="entry name" value="AAA+_ATPase"/>
</dbReference>
<dbReference type="OrthoDB" id="3666751at2"/>
<dbReference type="Pfam" id="PF13191">
    <property type="entry name" value="AAA_16"/>
    <property type="match status" value="1"/>
</dbReference>
<feature type="region of interest" description="Disordered" evidence="5">
    <location>
        <begin position="1083"/>
        <end position="1105"/>
    </location>
</feature>
<dbReference type="Pfam" id="PF00486">
    <property type="entry name" value="Trans_reg_C"/>
    <property type="match status" value="1"/>
</dbReference>
<dbReference type="STRING" id="1123024.GCA_000423625_00073"/>
<dbReference type="Pfam" id="PF03704">
    <property type="entry name" value="BTAD"/>
    <property type="match status" value="1"/>
</dbReference>
<dbReference type="SUPFAM" id="SSF46894">
    <property type="entry name" value="C-terminal effector domain of the bipartite response regulators"/>
    <property type="match status" value="1"/>
</dbReference>
<dbReference type="InterPro" id="IPR001867">
    <property type="entry name" value="OmpR/PhoB-type_DNA-bd"/>
</dbReference>
<organism evidence="9 10">
    <name type="scientific">Pseudonocardia asaccharolytica DSM 44247 = NBRC 16224</name>
    <dbReference type="NCBI Taxonomy" id="1123024"/>
    <lineage>
        <taxon>Bacteria</taxon>
        <taxon>Bacillati</taxon>
        <taxon>Actinomycetota</taxon>
        <taxon>Actinomycetes</taxon>
        <taxon>Pseudonocardiales</taxon>
        <taxon>Pseudonocardiaceae</taxon>
        <taxon>Pseudonocardia</taxon>
    </lineage>
</organism>
<evidence type="ECO:0000313" key="10">
    <source>
        <dbReference type="Proteomes" id="UP000321328"/>
    </source>
</evidence>
<dbReference type="InterPro" id="IPR051677">
    <property type="entry name" value="AfsR-DnrI-RedD_regulator"/>
</dbReference>
<feature type="domain" description="Bacterial transcriptional activator" evidence="8">
    <location>
        <begin position="101"/>
        <end position="247"/>
    </location>
</feature>
<dbReference type="SMART" id="SM00862">
    <property type="entry name" value="Trans_reg_C"/>
    <property type="match status" value="1"/>
</dbReference>
<evidence type="ECO:0000256" key="2">
    <source>
        <dbReference type="ARBA" id="ARBA00023015"/>
    </source>
</evidence>
<dbReference type="PANTHER" id="PTHR35807">
    <property type="entry name" value="TRANSCRIPTIONAL REGULATOR REDD-RELATED"/>
    <property type="match status" value="1"/>
</dbReference>
<dbReference type="EMBL" id="BJVI01000012">
    <property type="protein sequence ID" value="GEL17770.1"/>
    <property type="molecule type" value="Genomic_DNA"/>
</dbReference>
<dbReference type="SMART" id="SM00382">
    <property type="entry name" value="AAA"/>
    <property type="match status" value="1"/>
</dbReference>
<evidence type="ECO:0000256" key="3">
    <source>
        <dbReference type="ARBA" id="ARBA00023125"/>
    </source>
</evidence>
<dbReference type="SUPFAM" id="SSF52540">
    <property type="entry name" value="P-loop containing nucleoside triphosphate hydrolases"/>
    <property type="match status" value="1"/>
</dbReference>
<dbReference type="GO" id="GO:0000160">
    <property type="term" value="P:phosphorelay signal transduction system"/>
    <property type="evidence" value="ECO:0007669"/>
    <property type="project" value="InterPro"/>
</dbReference>
<comment type="similarity">
    <text evidence="1">Belongs to the AfsR/DnrI/RedD regulatory family.</text>
</comment>
<dbReference type="RefSeq" id="WP_028928392.1">
    <property type="nucleotide sequence ID" value="NZ_AUII01000001.1"/>
</dbReference>
<protein>
    <recommendedName>
        <fullName evidence="11">SARP family transcriptional regulator</fullName>
    </recommendedName>
</protein>
<feature type="domain" description="OmpR/PhoB-type" evidence="7">
    <location>
        <begin position="21"/>
        <end position="93"/>
    </location>
</feature>
<keyword evidence="10" id="KW-1185">Reference proteome</keyword>
<dbReference type="Proteomes" id="UP000321328">
    <property type="component" value="Unassembled WGS sequence"/>
</dbReference>
<sequence>MDEVTLRLCGSFAVTRGAAPGSAVPIGSRKARRLLALLAAHRGRVVDVREIVDALWAGERPRRPEDNVATLVSRLRAALGDGVVLGGRAGYHLGRPPAVRVDVDEATALDAEARRRTAAGDVAPAAAAARRGLDLLGDGEVLVGEPGAAWIDAVRDATAALLRSLRLTLAEAALAAGDPGVAAAAARAATRTDPLDERAHRLLMTAHQAAGEPARALAAYAELRGALADELGVDPAPDTRALHLEILRGTRVDPPRRPPIAVPAAPPTPAGREAELETLRAAWSAAAAGRTAALLLTGEAGIGKTTLAAAAAGLARTTGGQVLEARCYAAERSLLLQPVLDALGPALRTRPPGAVRQLAGAGAGVLAALLPEAVTAPGEPALDRGSAELVHRRTCDAIIGLLRALAAERPVLLVLDDLHNAGVSTLELLHYLVRRPATARLLVLATVRTEEGAPVLDTLGEVCGRLDVGPLSAAAVALLASRAGAPRLAEDILRRTRGHTLFVVETLRGLAAGEAGVPESLQAAVLARLRRADPEVERVLRAGAVLGAAVPPQIVSALLDLPLPEVVQRCEQAAAARLLVPAGEAYEFANDLVQESLLATTPAPTRAAHHRRAADLLADHPEAEAAHAAAVADWPRAARAWLRAGEAALGRFAAADAQALLAQALDAAGRVDAAALTGRVHLARARAREALGAFGPAVADLEAALAAARAAGDRGLEMAALRHYAGDLTSALGLPERARRLDAGLRIAMQLGDRGAQADLYGWQAVVAANQLRFTDAIELGRRAVTAGRAAGTEEALGAGLDGLKTAYAYLGDTARLTPVLGRLEPLLRRRGDLRLLSWAVFESALPAVAAADWDTATARVAEAMEINERSGFRVHRAWLVAHQGWIARLRGRLDEAVALGHDAVGLAAAAGHDWWRSTANALLATTLLERGEVADAVALLTEARSAAERGGAEGYLLRCLAPLAEATGDPAVLAEAEVLLGGVRAPHECAWLAGGDAYLSVARAWLARDEPVRARAALAPLLDAADRHGWLPWQAAGAVEDAAALAGLGDPDGAARQVRRALALAERHGMPTVAARARDRLRGGYSSSASRAAARAAPPGSTGR</sequence>
<dbReference type="AlphaFoldDB" id="A0A511CYZ8"/>
<dbReference type="SUPFAM" id="SSF48452">
    <property type="entry name" value="TPR-like"/>
    <property type="match status" value="2"/>
</dbReference>
<evidence type="ECO:0000313" key="9">
    <source>
        <dbReference type="EMBL" id="GEL17770.1"/>
    </source>
</evidence>
<reference evidence="9 10" key="1">
    <citation type="submission" date="2019-07" db="EMBL/GenBank/DDBJ databases">
        <title>Whole genome shotgun sequence of Pseudonocardia asaccharolytica NBRC 16224.</title>
        <authorList>
            <person name="Hosoyama A."/>
            <person name="Uohara A."/>
            <person name="Ohji S."/>
            <person name="Ichikawa N."/>
        </authorList>
    </citation>
    <scope>NUCLEOTIDE SEQUENCE [LARGE SCALE GENOMIC DNA]</scope>
    <source>
        <strain evidence="9 10">NBRC 16224</strain>
    </source>
</reference>
<keyword evidence="4" id="KW-0804">Transcription</keyword>
<dbReference type="Gene3D" id="3.40.50.300">
    <property type="entry name" value="P-loop containing nucleotide triphosphate hydrolases"/>
    <property type="match status" value="1"/>
</dbReference>
<dbReference type="InterPro" id="IPR036388">
    <property type="entry name" value="WH-like_DNA-bd_sf"/>
</dbReference>
<dbReference type="GO" id="GO:0006355">
    <property type="term" value="P:regulation of DNA-templated transcription"/>
    <property type="evidence" value="ECO:0007669"/>
    <property type="project" value="InterPro"/>
</dbReference>
<evidence type="ECO:0000259" key="7">
    <source>
        <dbReference type="SMART" id="SM00862"/>
    </source>
</evidence>
<gene>
    <name evidence="9" type="ORF">PA7_16070</name>
</gene>
<feature type="compositionally biased region" description="Low complexity" evidence="5">
    <location>
        <begin position="1087"/>
        <end position="1098"/>
    </location>
</feature>
<keyword evidence="3" id="KW-0238">DNA-binding</keyword>
<dbReference type="SMART" id="SM01043">
    <property type="entry name" value="BTAD"/>
    <property type="match status" value="1"/>
</dbReference>
<dbReference type="Gene3D" id="1.25.40.10">
    <property type="entry name" value="Tetratricopeptide repeat domain"/>
    <property type="match status" value="3"/>
</dbReference>
<evidence type="ECO:0000259" key="6">
    <source>
        <dbReference type="SMART" id="SM00382"/>
    </source>
</evidence>
<comment type="caution">
    <text evidence="9">The sequence shown here is derived from an EMBL/GenBank/DDBJ whole genome shotgun (WGS) entry which is preliminary data.</text>
</comment>
<dbReference type="InterPro" id="IPR016032">
    <property type="entry name" value="Sig_transdc_resp-reg_C-effctor"/>
</dbReference>
<dbReference type="Gene3D" id="1.10.10.10">
    <property type="entry name" value="Winged helix-like DNA-binding domain superfamily/Winged helix DNA-binding domain"/>
    <property type="match status" value="1"/>
</dbReference>
<dbReference type="GO" id="GO:0003677">
    <property type="term" value="F:DNA binding"/>
    <property type="evidence" value="ECO:0007669"/>
    <property type="project" value="UniProtKB-KW"/>
</dbReference>
<feature type="domain" description="AAA+ ATPase" evidence="6">
    <location>
        <begin position="290"/>
        <end position="472"/>
    </location>
</feature>
<dbReference type="PANTHER" id="PTHR35807:SF1">
    <property type="entry name" value="TRANSCRIPTIONAL REGULATOR REDD"/>
    <property type="match status" value="1"/>
</dbReference>